<gene>
    <name evidence="8" type="ORF">R1sor_013970</name>
</gene>
<dbReference type="PANTHER" id="PTHR12560:SF0">
    <property type="entry name" value="LD18904P"/>
    <property type="match status" value="1"/>
</dbReference>
<proteinExistence type="predicted"/>
<dbReference type="PROSITE" id="PS50922">
    <property type="entry name" value="TLC"/>
    <property type="match status" value="1"/>
</dbReference>
<evidence type="ECO:0000256" key="2">
    <source>
        <dbReference type="ARBA" id="ARBA00022692"/>
    </source>
</evidence>
<evidence type="ECO:0000256" key="4">
    <source>
        <dbReference type="ARBA" id="ARBA00023136"/>
    </source>
</evidence>
<comment type="caution">
    <text evidence="8">The sequence shown here is derived from an EMBL/GenBank/DDBJ whole genome shotgun (WGS) entry which is preliminary data.</text>
</comment>
<dbReference type="SMART" id="SM00724">
    <property type="entry name" value="TLC"/>
    <property type="match status" value="1"/>
</dbReference>
<dbReference type="GO" id="GO:0005789">
    <property type="term" value="C:endoplasmic reticulum membrane"/>
    <property type="evidence" value="ECO:0007669"/>
    <property type="project" value="UniProtKB-SubCell"/>
</dbReference>
<organism evidence="8 9">
    <name type="scientific">Riccia sorocarpa</name>
    <dbReference type="NCBI Taxonomy" id="122646"/>
    <lineage>
        <taxon>Eukaryota</taxon>
        <taxon>Viridiplantae</taxon>
        <taxon>Streptophyta</taxon>
        <taxon>Embryophyta</taxon>
        <taxon>Marchantiophyta</taxon>
        <taxon>Marchantiopsida</taxon>
        <taxon>Marchantiidae</taxon>
        <taxon>Marchantiales</taxon>
        <taxon>Ricciaceae</taxon>
        <taxon>Riccia</taxon>
    </lineage>
</organism>
<evidence type="ECO:0000256" key="1">
    <source>
        <dbReference type="ARBA" id="ARBA00004477"/>
    </source>
</evidence>
<evidence type="ECO:0000259" key="7">
    <source>
        <dbReference type="PROSITE" id="PS50922"/>
    </source>
</evidence>
<dbReference type="Pfam" id="PF03798">
    <property type="entry name" value="TRAM_LAG1_CLN8"/>
    <property type="match status" value="1"/>
</dbReference>
<feature type="transmembrane region" description="Helical" evidence="6">
    <location>
        <begin position="20"/>
        <end position="37"/>
    </location>
</feature>
<dbReference type="PANTHER" id="PTHR12560">
    <property type="entry name" value="LONGEVITY ASSURANCE FACTOR 1 LAG1"/>
    <property type="match status" value="1"/>
</dbReference>
<dbReference type="InterPro" id="IPR006634">
    <property type="entry name" value="TLC-dom"/>
</dbReference>
<evidence type="ECO:0000313" key="8">
    <source>
        <dbReference type="EMBL" id="KAL3687661.1"/>
    </source>
</evidence>
<evidence type="ECO:0000256" key="5">
    <source>
        <dbReference type="PROSITE-ProRule" id="PRU00205"/>
    </source>
</evidence>
<feature type="transmembrane region" description="Helical" evidence="6">
    <location>
        <begin position="155"/>
        <end position="179"/>
    </location>
</feature>
<accession>A0ABD3HA07</accession>
<dbReference type="InterPro" id="IPR016439">
    <property type="entry name" value="Lag1/Lac1-like"/>
</dbReference>
<name>A0ABD3HA07_9MARC</name>
<evidence type="ECO:0000256" key="3">
    <source>
        <dbReference type="ARBA" id="ARBA00022989"/>
    </source>
</evidence>
<protein>
    <recommendedName>
        <fullName evidence="7">TLC domain-containing protein</fullName>
    </recommendedName>
</protein>
<dbReference type="EMBL" id="JBJQOH010000004">
    <property type="protein sequence ID" value="KAL3687661.1"/>
    <property type="molecule type" value="Genomic_DNA"/>
</dbReference>
<evidence type="ECO:0000256" key="6">
    <source>
        <dbReference type="SAM" id="Phobius"/>
    </source>
</evidence>
<keyword evidence="3 6" id="KW-1133">Transmembrane helix</keyword>
<feature type="transmembrane region" description="Helical" evidence="6">
    <location>
        <begin position="121"/>
        <end position="140"/>
    </location>
</feature>
<keyword evidence="2 5" id="KW-0812">Transmembrane</keyword>
<keyword evidence="4 5" id="KW-0472">Membrane</keyword>
<feature type="transmembrane region" description="Helical" evidence="6">
    <location>
        <begin position="200"/>
        <end position="226"/>
    </location>
</feature>
<sequence length="294" mass="34070">MAAAVGSLLETESYPEWQDFRLICIAAIACPLIRFVLDVTVFQRLAQSAIFPGGEQNFKKIVRDSRRKKIPKFTESAWKLTYYAAMVALALSVTCKEPWFTNTDAFWHGWPNQSMKFKMKVLYVVQCGFYIFSVGALLFWETRRKDFGVMMTHHFVTVGLLACSYIYGFFRVGSMVLALHDISDIFLESAKLCKYSGSELGASVLFGLFALSWLLLRLIYFPFWIIRSTSFELISYLDKEYSVHTLLYYTFNTLLLTLLVLHIYWWLLICRMISRQLQLQGKIPDDVRSDSDDD</sequence>
<dbReference type="PIRSF" id="PIRSF005225">
    <property type="entry name" value="LAG1_LAC1"/>
    <property type="match status" value="1"/>
</dbReference>
<comment type="subcellular location">
    <subcellularLocation>
        <location evidence="1">Endoplasmic reticulum membrane</location>
        <topology evidence="1">Multi-pass membrane protein</topology>
    </subcellularLocation>
</comment>
<dbReference type="Proteomes" id="UP001633002">
    <property type="component" value="Unassembled WGS sequence"/>
</dbReference>
<evidence type="ECO:0000313" key="9">
    <source>
        <dbReference type="Proteomes" id="UP001633002"/>
    </source>
</evidence>
<keyword evidence="9" id="KW-1185">Reference proteome</keyword>
<reference evidence="8 9" key="1">
    <citation type="submission" date="2024-09" db="EMBL/GenBank/DDBJ databases">
        <title>Chromosome-scale assembly of Riccia sorocarpa.</title>
        <authorList>
            <person name="Paukszto L."/>
        </authorList>
    </citation>
    <scope>NUCLEOTIDE SEQUENCE [LARGE SCALE GENOMIC DNA]</scope>
    <source>
        <strain evidence="8">LP-2024</strain>
        <tissue evidence="8">Aerial parts of the thallus</tissue>
    </source>
</reference>
<feature type="domain" description="TLC" evidence="7">
    <location>
        <begin position="71"/>
        <end position="278"/>
    </location>
</feature>
<feature type="transmembrane region" description="Helical" evidence="6">
    <location>
        <begin position="246"/>
        <end position="267"/>
    </location>
</feature>
<dbReference type="AlphaFoldDB" id="A0ABD3HA07"/>